<feature type="compositionally biased region" description="Basic and acidic residues" evidence="7">
    <location>
        <begin position="287"/>
        <end position="296"/>
    </location>
</feature>
<keyword evidence="11" id="KW-1185">Reference proteome</keyword>
<evidence type="ECO:0000256" key="6">
    <source>
        <dbReference type="ARBA" id="ARBA00023136"/>
    </source>
</evidence>
<evidence type="ECO:0000256" key="2">
    <source>
        <dbReference type="ARBA" id="ARBA00022475"/>
    </source>
</evidence>
<proteinExistence type="predicted"/>
<keyword evidence="3" id="KW-0597">Phosphoprotein</keyword>
<name>A0ABW4L4I7_9MICO</name>
<dbReference type="SUPFAM" id="SSF49879">
    <property type="entry name" value="SMAD/FHA domain"/>
    <property type="match status" value="1"/>
</dbReference>
<feature type="region of interest" description="Disordered" evidence="7">
    <location>
        <begin position="212"/>
        <end position="394"/>
    </location>
</feature>
<gene>
    <name evidence="10" type="ORF">ACFSE6_08300</name>
</gene>
<evidence type="ECO:0000256" key="1">
    <source>
        <dbReference type="ARBA" id="ARBA00004651"/>
    </source>
</evidence>
<feature type="domain" description="FHA" evidence="9">
    <location>
        <begin position="416"/>
        <end position="470"/>
    </location>
</feature>
<feature type="transmembrane region" description="Helical" evidence="8">
    <location>
        <begin position="85"/>
        <end position="105"/>
    </location>
</feature>
<feature type="compositionally biased region" description="Low complexity" evidence="7">
    <location>
        <begin position="385"/>
        <end position="394"/>
    </location>
</feature>
<organism evidence="10 11">
    <name type="scientific">Georgenia deserti</name>
    <dbReference type="NCBI Taxonomy" id="2093781"/>
    <lineage>
        <taxon>Bacteria</taxon>
        <taxon>Bacillati</taxon>
        <taxon>Actinomycetota</taxon>
        <taxon>Actinomycetes</taxon>
        <taxon>Micrococcales</taxon>
        <taxon>Bogoriellaceae</taxon>
        <taxon>Georgenia</taxon>
    </lineage>
</organism>
<evidence type="ECO:0000256" key="8">
    <source>
        <dbReference type="SAM" id="Phobius"/>
    </source>
</evidence>
<dbReference type="PANTHER" id="PTHR36115">
    <property type="entry name" value="PROLINE-RICH ANTIGEN HOMOLOG-RELATED"/>
    <property type="match status" value="1"/>
</dbReference>
<evidence type="ECO:0000259" key="9">
    <source>
        <dbReference type="PROSITE" id="PS50006"/>
    </source>
</evidence>
<evidence type="ECO:0000256" key="7">
    <source>
        <dbReference type="SAM" id="MobiDB-lite"/>
    </source>
</evidence>
<dbReference type="PANTHER" id="PTHR36115:SF6">
    <property type="entry name" value="PROLINE-RICH ANTIGEN HOMOLOG"/>
    <property type="match status" value="1"/>
</dbReference>
<sequence>MVIWEVEEDDHTIEGLDENGRPDPAYAAALGLLDAPLGRRAAAAAVDIVGYLLLQLPYQIFGLPLLLSLLQGRISWYGFVNHPQFILALVMTGVTFVLTLAYCIVQLVTHGRRGATLGKKLMGIRSVNVKTLERPGFWRMLLRSLVLWASAIVVLGPVIFFLSPLFDNEKRSRGWHDKVGQNWYVDIRHGLQPYDDKRMRVARKMVKAEPIPKPKALPSLATQDGGAQQEAYRPGGRVSAGVLGVARPHGAGPRPVVGLSGQETSEPVQEEPTAATPGQPVLGGYRPGERSGHEDMDMSAGGSLSTRSSAPSPAAPPSSGSPAAAEAQGHAPPARPHRGGPAPVDAAGTLTPAPPTRGPEQSARQRVPTAGDTVSTDETVRHPGSAASPAPAQPTQAPAFVLELDTGERIAVAAGVVVGRNPTVPEGAVGASRLPVADSTRSVSKTHLGLRPIQGGLEVTDFRSTNGTFIVHDGAERTLAPWEPELAVPGDTVRFGDRTAVVARA</sequence>
<accession>A0ABW4L4I7</accession>
<dbReference type="InterPro" id="IPR000253">
    <property type="entry name" value="FHA_dom"/>
</dbReference>
<dbReference type="InterPro" id="IPR008984">
    <property type="entry name" value="SMAD_FHA_dom_sf"/>
</dbReference>
<dbReference type="Pfam" id="PF00498">
    <property type="entry name" value="FHA"/>
    <property type="match status" value="1"/>
</dbReference>
<keyword evidence="6 8" id="KW-0472">Membrane</keyword>
<keyword evidence="5 8" id="KW-1133">Transmembrane helix</keyword>
<feature type="compositionally biased region" description="Low complexity" evidence="7">
    <location>
        <begin position="308"/>
        <end position="332"/>
    </location>
</feature>
<dbReference type="CDD" id="cd00060">
    <property type="entry name" value="FHA"/>
    <property type="match status" value="1"/>
</dbReference>
<evidence type="ECO:0000256" key="3">
    <source>
        <dbReference type="ARBA" id="ARBA00022553"/>
    </source>
</evidence>
<dbReference type="EMBL" id="JBHUEE010000003">
    <property type="protein sequence ID" value="MFD1717832.1"/>
    <property type="molecule type" value="Genomic_DNA"/>
</dbReference>
<keyword evidence="2" id="KW-1003">Cell membrane</keyword>
<feature type="transmembrane region" description="Helical" evidence="8">
    <location>
        <begin position="140"/>
        <end position="162"/>
    </location>
</feature>
<evidence type="ECO:0000256" key="4">
    <source>
        <dbReference type="ARBA" id="ARBA00022692"/>
    </source>
</evidence>
<dbReference type="RefSeq" id="WP_388004905.1">
    <property type="nucleotide sequence ID" value="NZ_JBHUEE010000003.1"/>
</dbReference>
<keyword evidence="4 8" id="KW-0812">Transmembrane</keyword>
<dbReference type="InterPro" id="IPR051791">
    <property type="entry name" value="Pra-immunoreactive"/>
</dbReference>
<dbReference type="Proteomes" id="UP001597277">
    <property type="component" value="Unassembled WGS sequence"/>
</dbReference>
<comment type="subcellular location">
    <subcellularLocation>
        <location evidence="1">Cell membrane</location>
        <topology evidence="1">Multi-pass membrane protein</topology>
    </subcellularLocation>
</comment>
<dbReference type="InterPro" id="IPR010432">
    <property type="entry name" value="RDD"/>
</dbReference>
<reference evidence="11" key="1">
    <citation type="journal article" date="2019" name="Int. J. Syst. Evol. Microbiol.">
        <title>The Global Catalogue of Microorganisms (GCM) 10K type strain sequencing project: providing services to taxonomists for standard genome sequencing and annotation.</title>
        <authorList>
            <consortium name="The Broad Institute Genomics Platform"/>
            <consortium name="The Broad Institute Genome Sequencing Center for Infectious Disease"/>
            <person name="Wu L."/>
            <person name="Ma J."/>
        </authorList>
    </citation>
    <scope>NUCLEOTIDE SEQUENCE [LARGE SCALE GENOMIC DNA]</scope>
    <source>
        <strain evidence="11">JCM 17130</strain>
    </source>
</reference>
<evidence type="ECO:0000313" key="11">
    <source>
        <dbReference type="Proteomes" id="UP001597277"/>
    </source>
</evidence>
<evidence type="ECO:0000256" key="5">
    <source>
        <dbReference type="ARBA" id="ARBA00022989"/>
    </source>
</evidence>
<dbReference type="Gene3D" id="2.60.200.20">
    <property type="match status" value="1"/>
</dbReference>
<comment type="caution">
    <text evidence="10">The sequence shown here is derived from an EMBL/GenBank/DDBJ whole genome shotgun (WGS) entry which is preliminary data.</text>
</comment>
<evidence type="ECO:0000313" key="10">
    <source>
        <dbReference type="EMBL" id="MFD1717832.1"/>
    </source>
</evidence>
<protein>
    <submittedName>
        <fullName evidence="10">RDD family protein</fullName>
    </submittedName>
</protein>
<dbReference type="Pfam" id="PF06271">
    <property type="entry name" value="RDD"/>
    <property type="match status" value="1"/>
</dbReference>
<dbReference type="PROSITE" id="PS50006">
    <property type="entry name" value="FHA_DOMAIN"/>
    <property type="match status" value="1"/>
</dbReference>